<accession>A0A7L5BUW7</accession>
<feature type="signal peptide" evidence="1">
    <location>
        <begin position="1"/>
        <end position="23"/>
    </location>
</feature>
<keyword evidence="3" id="KW-1185">Reference proteome</keyword>
<dbReference type="AlphaFoldDB" id="A0A7L5BUW7"/>
<keyword evidence="1" id="KW-0732">Signal</keyword>
<evidence type="ECO:0000256" key="1">
    <source>
        <dbReference type="SAM" id="SignalP"/>
    </source>
</evidence>
<organism evidence="2 3">
    <name type="scientific">Pikeienuella piscinae</name>
    <dbReference type="NCBI Taxonomy" id="2748098"/>
    <lineage>
        <taxon>Bacteria</taxon>
        <taxon>Pseudomonadati</taxon>
        <taxon>Pseudomonadota</taxon>
        <taxon>Alphaproteobacteria</taxon>
        <taxon>Rhodobacterales</taxon>
        <taxon>Paracoccaceae</taxon>
        <taxon>Pikeienuella</taxon>
    </lineage>
</organism>
<dbReference type="RefSeq" id="WP_165094173.1">
    <property type="nucleotide sequence ID" value="NZ_CP049056.1"/>
</dbReference>
<name>A0A7L5BUW7_9RHOB</name>
<feature type="chain" id="PRO_5029855730" evidence="1">
    <location>
        <begin position="24"/>
        <end position="98"/>
    </location>
</feature>
<evidence type="ECO:0000313" key="2">
    <source>
        <dbReference type="EMBL" id="QIE54237.1"/>
    </source>
</evidence>
<dbReference type="Proteomes" id="UP000503336">
    <property type="component" value="Chromosome"/>
</dbReference>
<sequence>MKVQKLAVAMLFAAVVVPGTALAQDRGFEPERRALFISILENNGCKFHNLAPDPTTMKQIEANDFLRDELRAIVFDILESGDGVREGELLVLQTDECV</sequence>
<gene>
    <name evidence="2" type="ORF">G5B40_01535</name>
</gene>
<evidence type="ECO:0000313" key="3">
    <source>
        <dbReference type="Proteomes" id="UP000503336"/>
    </source>
</evidence>
<dbReference type="EMBL" id="CP049056">
    <property type="protein sequence ID" value="QIE54237.1"/>
    <property type="molecule type" value="Genomic_DNA"/>
</dbReference>
<dbReference type="KEGG" id="hdh:G5B40_01535"/>
<proteinExistence type="predicted"/>
<reference evidence="2 3" key="1">
    <citation type="submission" date="2020-02" db="EMBL/GenBank/DDBJ databases">
        <title>complete genome sequence of Rhodobacteraceae bacterium.</title>
        <authorList>
            <person name="Park J."/>
            <person name="Kim Y.-S."/>
            <person name="Kim K.-H."/>
        </authorList>
    </citation>
    <scope>NUCLEOTIDE SEQUENCE [LARGE SCALE GENOMIC DNA]</scope>
    <source>
        <strain evidence="2 3">RR4-56</strain>
    </source>
</reference>
<protein>
    <submittedName>
        <fullName evidence="2">Uncharacterized protein</fullName>
    </submittedName>
</protein>